<gene>
    <name evidence="4" type="ORF">AB1Y20_001064</name>
</gene>
<name>A0AB34K6M8_PRYPA</name>
<dbReference type="Proteomes" id="UP001515480">
    <property type="component" value="Unassembled WGS sequence"/>
</dbReference>
<evidence type="ECO:0000256" key="3">
    <source>
        <dbReference type="SAM" id="SignalP"/>
    </source>
</evidence>
<dbReference type="AlphaFoldDB" id="A0AB34K6M8"/>
<keyword evidence="2" id="KW-1133">Transmembrane helix</keyword>
<feature type="transmembrane region" description="Helical" evidence="2">
    <location>
        <begin position="104"/>
        <end position="129"/>
    </location>
</feature>
<organism evidence="4 5">
    <name type="scientific">Prymnesium parvum</name>
    <name type="common">Toxic golden alga</name>
    <dbReference type="NCBI Taxonomy" id="97485"/>
    <lineage>
        <taxon>Eukaryota</taxon>
        <taxon>Haptista</taxon>
        <taxon>Haptophyta</taxon>
        <taxon>Prymnesiophyceae</taxon>
        <taxon>Prymnesiales</taxon>
        <taxon>Prymnesiaceae</taxon>
        <taxon>Prymnesium</taxon>
    </lineage>
</organism>
<evidence type="ECO:0000256" key="2">
    <source>
        <dbReference type="SAM" id="Phobius"/>
    </source>
</evidence>
<protein>
    <submittedName>
        <fullName evidence="4">Uncharacterized protein</fullName>
    </submittedName>
</protein>
<sequence>MASALLLLTTTVGASSPPDTCRWSWKALLSTRPSWRSLGCLPDAICTVQLHKLRLCDFATHTSKAAHTGGERKYDASVGDCQASRFTGRLEQCEMQARFVTVGVLAPSTAVAAVAFAAAAVACIAFVVVSRGSSKALVTRIDEGPRSQREPATAIRRAAEAPEAPEEEHSEGLLGKETVQAGSPLEATSTVIEGELKSLVLEVLETAVHVATNENEREQPERQTPSLLLPHELQEPINGVDEPLRIRLKSREWHVRAGACRELALCKPDLISDRATRYLVLEVFTSDDNADVLWAAGEALTHPIATRHFTQQEAQCIEDLVNLPDEASAVVRKSYWNSRSNEKPFVPAPTPMGPIAGVKGFTNERRDITTHAVGAIRTGPIDPYFGEGRGWRMATNSYAS</sequence>
<comment type="caution">
    <text evidence="4">The sequence shown here is derived from an EMBL/GenBank/DDBJ whole genome shotgun (WGS) entry which is preliminary data.</text>
</comment>
<keyword evidence="2" id="KW-0812">Transmembrane</keyword>
<evidence type="ECO:0000256" key="1">
    <source>
        <dbReference type="SAM" id="MobiDB-lite"/>
    </source>
</evidence>
<dbReference type="EMBL" id="JBGBPQ010000001">
    <property type="protein sequence ID" value="KAL1530148.1"/>
    <property type="molecule type" value="Genomic_DNA"/>
</dbReference>
<feature type="compositionally biased region" description="Basic and acidic residues" evidence="1">
    <location>
        <begin position="140"/>
        <end position="149"/>
    </location>
</feature>
<keyword evidence="3" id="KW-0732">Signal</keyword>
<feature type="chain" id="PRO_5044293733" evidence="3">
    <location>
        <begin position="16"/>
        <end position="400"/>
    </location>
</feature>
<feature type="signal peptide" evidence="3">
    <location>
        <begin position="1"/>
        <end position="15"/>
    </location>
</feature>
<keyword evidence="2" id="KW-0472">Membrane</keyword>
<feature type="region of interest" description="Disordered" evidence="1">
    <location>
        <begin position="139"/>
        <end position="178"/>
    </location>
</feature>
<evidence type="ECO:0000313" key="5">
    <source>
        <dbReference type="Proteomes" id="UP001515480"/>
    </source>
</evidence>
<evidence type="ECO:0000313" key="4">
    <source>
        <dbReference type="EMBL" id="KAL1530148.1"/>
    </source>
</evidence>
<keyword evidence="5" id="KW-1185">Reference proteome</keyword>
<accession>A0AB34K6M8</accession>
<reference evidence="4 5" key="1">
    <citation type="journal article" date="2024" name="Science">
        <title>Giant polyketide synthase enzymes in the biosynthesis of giant marine polyether toxins.</title>
        <authorList>
            <person name="Fallon T.R."/>
            <person name="Shende V.V."/>
            <person name="Wierzbicki I.H."/>
            <person name="Pendleton A.L."/>
            <person name="Watervoot N.F."/>
            <person name="Auber R.P."/>
            <person name="Gonzalez D.J."/>
            <person name="Wisecaver J.H."/>
            <person name="Moore B.S."/>
        </authorList>
    </citation>
    <scope>NUCLEOTIDE SEQUENCE [LARGE SCALE GENOMIC DNA]</scope>
    <source>
        <strain evidence="4 5">12B1</strain>
    </source>
</reference>
<proteinExistence type="predicted"/>